<dbReference type="SUPFAM" id="SSF58038">
    <property type="entry name" value="SNARE fusion complex"/>
    <property type="match status" value="1"/>
</dbReference>
<dbReference type="InterPro" id="IPR027027">
    <property type="entry name" value="GOSR2/Membrin/Bos1"/>
</dbReference>
<dbReference type="GO" id="GO:0000149">
    <property type="term" value="F:SNARE binding"/>
    <property type="evidence" value="ECO:0007669"/>
    <property type="project" value="TreeGrafter"/>
</dbReference>
<evidence type="ECO:0008006" key="12">
    <source>
        <dbReference type="Google" id="ProtNLM"/>
    </source>
</evidence>
<keyword evidence="5 9" id="KW-1133">Transmembrane helix</keyword>
<dbReference type="Pfam" id="PF12352">
    <property type="entry name" value="V-SNARE_C"/>
    <property type="match status" value="1"/>
</dbReference>
<accession>A0AAV0V728</accession>
<dbReference type="Gene3D" id="1.20.5.110">
    <property type="match status" value="1"/>
</dbReference>
<dbReference type="GO" id="GO:0031201">
    <property type="term" value="C:SNARE complex"/>
    <property type="evidence" value="ECO:0007669"/>
    <property type="project" value="TreeGrafter"/>
</dbReference>
<keyword evidence="11" id="KW-1185">Reference proteome</keyword>
<comment type="subcellular location">
    <subcellularLocation>
        <location evidence="1">Golgi apparatus membrane</location>
        <topology evidence="1">Single-pass type IV membrane protein</topology>
    </subcellularLocation>
</comment>
<dbReference type="GO" id="GO:0000139">
    <property type="term" value="C:Golgi membrane"/>
    <property type="evidence" value="ECO:0007669"/>
    <property type="project" value="UniProtKB-SubCell"/>
</dbReference>
<dbReference type="GO" id="GO:0012507">
    <property type="term" value="C:ER to Golgi transport vesicle membrane"/>
    <property type="evidence" value="ECO:0007669"/>
    <property type="project" value="TreeGrafter"/>
</dbReference>
<dbReference type="PIRSF" id="PIRSF028865">
    <property type="entry name" value="Membrin-2"/>
    <property type="match status" value="1"/>
</dbReference>
<evidence type="ECO:0000313" key="11">
    <source>
        <dbReference type="Proteomes" id="UP001162029"/>
    </source>
</evidence>
<dbReference type="GO" id="GO:0006906">
    <property type="term" value="P:vesicle fusion"/>
    <property type="evidence" value="ECO:0007669"/>
    <property type="project" value="TreeGrafter"/>
</dbReference>
<organism evidence="10 11">
    <name type="scientific">Peronospora destructor</name>
    <dbReference type="NCBI Taxonomy" id="86335"/>
    <lineage>
        <taxon>Eukaryota</taxon>
        <taxon>Sar</taxon>
        <taxon>Stramenopiles</taxon>
        <taxon>Oomycota</taxon>
        <taxon>Peronosporomycetes</taxon>
        <taxon>Peronosporales</taxon>
        <taxon>Peronosporaceae</taxon>
        <taxon>Peronospora</taxon>
    </lineage>
</organism>
<keyword evidence="2 8" id="KW-0813">Transport</keyword>
<evidence type="ECO:0000256" key="3">
    <source>
        <dbReference type="ARBA" id="ARBA00022692"/>
    </source>
</evidence>
<dbReference type="AlphaFoldDB" id="A0AAV0V728"/>
<gene>
    <name evidence="10" type="ORF">PDE001_LOCUS9320</name>
</gene>
<dbReference type="PANTHER" id="PTHR21230:SF1">
    <property type="entry name" value="GOLGI SNAP RECEPTOR COMPLEX MEMBER 2"/>
    <property type="match status" value="1"/>
</dbReference>
<reference evidence="10" key="1">
    <citation type="submission" date="2022-12" db="EMBL/GenBank/DDBJ databases">
        <authorList>
            <person name="Webb A."/>
        </authorList>
    </citation>
    <scope>NUCLEOTIDE SEQUENCE</scope>
    <source>
        <strain evidence="10">Pd1</strain>
    </source>
</reference>
<dbReference type="GO" id="GO:0005484">
    <property type="term" value="F:SNAP receptor activity"/>
    <property type="evidence" value="ECO:0007669"/>
    <property type="project" value="InterPro"/>
</dbReference>
<keyword evidence="7 8" id="KW-0472">Membrane</keyword>
<evidence type="ECO:0000256" key="4">
    <source>
        <dbReference type="ARBA" id="ARBA00022927"/>
    </source>
</evidence>
<dbReference type="GO" id="GO:0015031">
    <property type="term" value="P:protein transport"/>
    <property type="evidence" value="ECO:0007669"/>
    <property type="project" value="UniProtKB-KW"/>
</dbReference>
<dbReference type="Proteomes" id="UP001162029">
    <property type="component" value="Unassembled WGS sequence"/>
</dbReference>
<evidence type="ECO:0000256" key="5">
    <source>
        <dbReference type="ARBA" id="ARBA00022989"/>
    </source>
</evidence>
<name>A0AAV0V728_9STRA</name>
<sequence length="224" mass="25594">MQSPGMGRQTLDCLYPQARKMQFELNMQMSYLESGRTGGKTNTELQAEARRNLNTLEQLLWQLDSLVQRSTKPTEKDTWLKKLQQLRSETHALGSTLEQHIYSVSRRAMEARERESLMSRRNAGFESGNGTMYAAQESESLQRSSQMVSDLTSLSQSILGDLGEQRHRMKNVRTKLLDIANRLGLSSSLLRVIERRDTVDFLIVIGGMVFTLVFLYVCYALNFT</sequence>
<evidence type="ECO:0000256" key="9">
    <source>
        <dbReference type="SAM" id="Phobius"/>
    </source>
</evidence>
<keyword evidence="4 8" id="KW-0653">Protein transport</keyword>
<evidence type="ECO:0000313" key="10">
    <source>
        <dbReference type="EMBL" id="CAI5744153.1"/>
    </source>
</evidence>
<keyword evidence="6" id="KW-0333">Golgi apparatus</keyword>
<dbReference type="GO" id="GO:0005789">
    <property type="term" value="C:endoplasmic reticulum membrane"/>
    <property type="evidence" value="ECO:0007669"/>
    <property type="project" value="TreeGrafter"/>
</dbReference>
<dbReference type="PANTHER" id="PTHR21230">
    <property type="entry name" value="VESICLE TRANSPORT V-SNARE PROTEIN VTI1-RELATED"/>
    <property type="match status" value="1"/>
</dbReference>
<evidence type="ECO:0000256" key="7">
    <source>
        <dbReference type="ARBA" id="ARBA00023136"/>
    </source>
</evidence>
<dbReference type="EMBL" id="CANTFM010002045">
    <property type="protein sequence ID" value="CAI5744153.1"/>
    <property type="molecule type" value="Genomic_DNA"/>
</dbReference>
<evidence type="ECO:0000256" key="2">
    <source>
        <dbReference type="ARBA" id="ARBA00022448"/>
    </source>
</evidence>
<evidence type="ECO:0000256" key="6">
    <source>
        <dbReference type="ARBA" id="ARBA00023034"/>
    </source>
</evidence>
<proteinExistence type="predicted"/>
<dbReference type="CDD" id="cd15863">
    <property type="entry name" value="SNARE_GS27"/>
    <property type="match status" value="1"/>
</dbReference>
<feature type="transmembrane region" description="Helical" evidence="9">
    <location>
        <begin position="201"/>
        <end position="222"/>
    </location>
</feature>
<evidence type="ECO:0000256" key="8">
    <source>
        <dbReference type="PIRNR" id="PIRNR028865"/>
    </source>
</evidence>
<evidence type="ECO:0000256" key="1">
    <source>
        <dbReference type="ARBA" id="ARBA00004409"/>
    </source>
</evidence>
<dbReference type="GO" id="GO:0031902">
    <property type="term" value="C:late endosome membrane"/>
    <property type="evidence" value="ECO:0007669"/>
    <property type="project" value="TreeGrafter"/>
</dbReference>
<keyword evidence="3 9" id="KW-0812">Transmembrane</keyword>
<protein>
    <recommendedName>
        <fullName evidence="12">Golgi SNAP receptor complex member 2</fullName>
    </recommendedName>
</protein>
<comment type="caution">
    <text evidence="10">The sequence shown here is derived from an EMBL/GenBank/DDBJ whole genome shotgun (WGS) entry which is preliminary data.</text>
</comment>